<dbReference type="PANTHER" id="PTHR43141:SF4">
    <property type="entry name" value="CYTOCHROME BD2 SUBUNIT II"/>
    <property type="match status" value="1"/>
</dbReference>
<evidence type="ECO:0000256" key="3">
    <source>
        <dbReference type="ARBA" id="ARBA00022475"/>
    </source>
</evidence>
<dbReference type="GO" id="GO:0070069">
    <property type="term" value="C:cytochrome complex"/>
    <property type="evidence" value="ECO:0007669"/>
    <property type="project" value="TreeGrafter"/>
</dbReference>
<dbReference type="InterPro" id="IPR003317">
    <property type="entry name" value="Cyt-d_oxidase_su2"/>
</dbReference>
<dbReference type="EMBL" id="PPED02000001">
    <property type="protein sequence ID" value="PWN71890.1"/>
    <property type="molecule type" value="Genomic_DNA"/>
</dbReference>
<dbReference type="AlphaFoldDB" id="A0A316XLW3"/>
<evidence type="ECO:0000256" key="7">
    <source>
        <dbReference type="SAM" id="Phobius"/>
    </source>
</evidence>
<sequence length="335" mass="37910">MFYIVLAFLWISTLLYVIMGGADFGAGIVEFFSRKRAKSRVGKIMYQAMGPIWEANHMWLILIVVILFVGFPDIYTIASTYLYIPLIILLFGIIARGTSFGFRHYDSIQDNMQKLYSKVYVYSCLVTPLFLGIIAGSIISGRIDIHATNFMDSYVHPWLSPFPVLTGFYTIAVFGFIASIFIIRETGDNIEEKNYAILKAKQMNIICILLAIAVFIVAHNNNIPLSEWLLGNSVSLTCLILCLLSLIWMWYLLLKKDTYFLRIIAGGQITLLFIAITYTLYPTIIRLKGNEGLSLLTSGNEKSINYLGTALLLGGIFIMPSFAYLVYGFSKKKFW</sequence>
<dbReference type="RefSeq" id="WP_109710745.1">
    <property type="nucleotide sequence ID" value="NZ_PPED02000001.1"/>
</dbReference>
<evidence type="ECO:0000256" key="2">
    <source>
        <dbReference type="ARBA" id="ARBA00007543"/>
    </source>
</evidence>
<comment type="caution">
    <text evidence="8">The sequence shown here is derived from an EMBL/GenBank/DDBJ whole genome shotgun (WGS) entry which is preliminary data.</text>
</comment>
<feature type="transmembrane region" description="Helical" evidence="7">
    <location>
        <begin position="203"/>
        <end position="221"/>
    </location>
</feature>
<feature type="transmembrane region" description="Helical" evidence="7">
    <location>
        <begin position="6"/>
        <end position="32"/>
    </location>
</feature>
<feature type="transmembrane region" description="Helical" evidence="7">
    <location>
        <begin position="233"/>
        <end position="253"/>
    </location>
</feature>
<protein>
    <submittedName>
        <fullName evidence="8">Cytochrome D ubiquinol oxidase subunit II</fullName>
    </submittedName>
</protein>
<dbReference type="GO" id="GO:0009055">
    <property type="term" value="F:electron transfer activity"/>
    <property type="evidence" value="ECO:0007669"/>
    <property type="project" value="TreeGrafter"/>
</dbReference>
<evidence type="ECO:0000313" key="9">
    <source>
        <dbReference type="Proteomes" id="UP000236594"/>
    </source>
</evidence>
<dbReference type="GO" id="GO:0016682">
    <property type="term" value="F:oxidoreductase activity, acting on diphenols and related substances as donors, oxygen as acceptor"/>
    <property type="evidence" value="ECO:0007669"/>
    <property type="project" value="TreeGrafter"/>
</dbReference>
<proteinExistence type="inferred from homology"/>
<evidence type="ECO:0000313" key="8">
    <source>
        <dbReference type="EMBL" id="PWN71890.1"/>
    </source>
</evidence>
<dbReference type="PANTHER" id="PTHR43141">
    <property type="entry name" value="CYTOCHROME BD2 SUBUNIT II"/>
    <property type="match status" value="1"/>
</dbReference>
<dbReference type="Proteomes" id="UP000236594">
    <property type="component" value="Unassembled WGS sequence"/>
</dbReference>
<feature type="transmembrane region" description="Helical" evidence="7">
    <location>
        <begin position="304"/>
        <end position="327"/>
    </location>
</feature>
<dbReference type="OrthoDB" id="9776710at2"/>
<gene>
    <name evidence="8" type="ORF">C1631_004545</name>
</gene>
<feature type="transmembrane region" description="Helical" evidence="7">
    <location>
        <begin position="260"/>
        <end position="284"/>
    </location>
</feature>
<feature type="transmembrane region" description="Helical" evidence="7">
    <location>
        <begin position="159"/>
        <end position="183"/>
    </location>
</feature>
<comment type="subcellular location">
    <subcellularLocation>
        <location evidence="1">Cell membrane</location>
        <topology evidence="1">Multi-pass membrane protein</topology>
    </subcellularLocation>
</comment>
<keyword evidence="9" id="KW-1185">Reference proteome</keyword>
<keyword evidence="5 7" id="KW-1133">Transmembrane helix</keyword>
<keyword evidence="6 7" id="KW-0472">Membrane</keyword>
<name>A0A316XLW3_9FLAO</name>
<dbReference type="GO" id="GO:0019646">
    <property type="term" value="P:aerobic electron transport chain"/>
    <property type="evidence" value="ECO:0007669"/>
    <property type="project" value="TreeGrafter"/>
</dbReference>
<accession>A0A316XLW3</accession>
<comment type="similarity">
    <text evidence="2">Belongs to the cytochrome ubiquinol oxidase subunit 2 family.</text>
</comment>
<keyword evidence="3" id="KW-1003">Cell membrane</keyword>
<evidence type="ECO:0000256" key="5">
    <source>
        <dbReference type="ARBA" id="ARBA00022989"/>
    </source>
</evidence>
<dbReference type="GO" id="GO:0005886">
    <property type="term" value="C:plasma membrane"/>
    <property type="evidence" value="ECO:0007669"/>
    <property type="project" value="UniProtKB-SubCell"/>
</dbReference>
<reference evidence="8 9" key="1">
    <citation type="submission" date="2018-04" db="EMBL/GenBank/DDBJ databases">
        <title>Draft Genome Sequence of Phosphate-Solubilizing Chryseobacterium sp. ISE14 that is a Biocontrol and Plant Growth-Promoting Rhizobacterium Isolated from Cucumber.</title>
        <authorList>
            <person name="Jeong J.-J."/>
            <person name="Sang M.K."/>
            <person name="Choi I.-G."/>
            <person name="Kim K.D."/>
        </authorList>
    </citation>
    <scope>NUCLEOTIDE SEQUENCE [LARGE SCALE GENOMIC DNA]</scope>
    <source>
        <strain evidence="8 9">ISE14</strain>
    </source>
</reference>
<feature type="transmembrane region" description="Helical" evidence="7">
    <location>
        <begin position="77"/>
        <end position="98"/>
    </location>
</feature>
<keyword evidence="4 7" id="KW-0812">Transmembrane</keyword>
<organism evidence="8 9">
    <name type="scientific">Chryseobacterium phosphatilyticum</name>
    <dbReference type="NCBI Taxonomy" id="475075"/>
    <lineage>
        <taxon>Bacteria</taxon>
        <taxon>Pseudomonadati</taxon>
        <taxon>Bacteroidota</taxon>
        <taxon>Flavobacteriia</taxon>
        <taxon>Flavobacteriales</taxon>
        <taxon>Weeksellaceae</taxon>
        <taxon>Chryseobacterium group</taxon>
        <taxon>Chryseobacterium</taxon>
    </lineage>
</organism>
<dbReference type="Pfam" id="PF02322">
    <property type="entry name" value="Cyt_bd_oxida_II"/>
    <property type="match status" value="1"/>
</dbReference>
<feature type="transmembrane region" description="Helical" evidence="7">
    <location>
        <begin position="52"/>
        <end position="71"/>
    </location>
</feature>
<feature type="transmembrane region" description="Helical" evidence="7">
    <location>
        <begin position="119"/>
        <end position="139"/>
    </location>
</feature>
<evidence type="ECO:0000256" key="6">
    <source>
        <dbReference type="ARBA" id="ARBA00023136"/>
    </source>
</evidence>
<evidence type="ECO:0000256" key="1">
    <source>
        <dbReference type="ARBA" id="ARBA00004651"/>
    </source>
</evidence>
<evidence type="ECO:0000256" key="4">
    <source>
        <dbReference type="ARBA" id="ARBA00022692"/>
    </source>
</evidence>